<comment type="subcellular location">
    <subcellularLocation>
        <location evidence="5">Golgi apparatus membrane</location>
        <topology evidence="5">Multi-pass membrane protein</topology>
    </subcellularLocation>
    <subcellularLocation>
        <location evidence="5">Cytoplasmic vesicle membrane</location>
        <topology evidence="5">Multi-pass membrane protein</topology>
    </subcellularLocation>
    <subcellularLocation>
        <location evidence="5">Endoplasmic reticulum membrane</location>
        <topology evidence="5">Multi-pass membrane protein</topology>
    </subcellularLocation>
    <subcellularLocation>
        <location evidence="1">Membrane</location>
        <topology evidence="1">Multi-pass membrane protein</topology>
    </subcellularLocation>
</comment>
<feature type="transmembrane region" description="Helical" evidence="5">
    <location>
        <begin position="274"/>
        <end position="298"/>
    </location>
</feature>
<keyword evidence="5" id="KW-0333">Golgi apparatus</keyword>
<feature type="transmembrane region" description="Helical" evidence="5">
    <location>
        <begin position="244"/>
        <end position="262"/>
    </location>
</feature>
<feature type="region of interest" description="Disordered" evidence="6">
    <location>
        <begin position="1"/>
        <end position="61"/>
    </location>
</feature>
<keyword evidence="8" id="KW-1185">Reference proteome</keyword>
<evidence type="ECO:0000256" key="1">
    <source>
        <dbReference type="ARBA" id="ARBA00004141"/>
    </source>
</evidence>
<keyword evidence="5" id="KW-0256">Endoplasmic reticulum</keyword>
<evidence type="ECO:0000256" key="4">
    <source>
        <dbReference type="ARBA" id="ARBA00023136"/>
    </source>
</evidence>
<evidence type="ECO:0000256" key="6">
    <source>
        <dbReference type="SAM" id="MobiDB-lite"/>
    </source>
</evidence>
<dbReference type="GO" id="GO:0030659">
    <property type="term" value="C:cytoplasmic vesicle membrane"/>
    <property type="evidence" value="ECO:0007669"/>
    <property type="project" value="UniProtKB-SubCell"/>
</dbReference>
<comment type="subunit">
    <text evidence="5">Homooligomer.</text>
</comment>
<keyword evidence="5" id="KW-0762">Sugar transport</keyword>
<name>A0A2S4V0B4_9BASI</name>
<keyword evidence="4 5" id="KW-0472">Membrane</keyword>
<dbReference type="InterPro" id="IPR050186">
    <property type="entry name" value="TPT_transporter"/>
</dbReference>
<evidence type="ECO:0000256" key="3">
    <source>
        <dbReference type="ARBA" id="ARBA00022989"/>
    </source>
</evidence>
<feature type="transmembrane region" description="Helical" evidence="5">
    <location>
        <begin position="141"/>
        <end position="162"/>
    </location>
</feature>
<evidence type="ECO:0000313" key="8">
    <source>
        <dbReference type="Proteomes" id="UP000239156"/>
    </source>
</evidence>
<evidence type="ECO:0000256" key="2">
    <source>
        <dbReference type="ARBA" id="ARBA00022692"/>
    </source>
</evidence>
<evidence type="ECO:0000313" key="7">
    <source>
        <dbReference type="EMBL" id="POW02966.1"/>
    </source>
</evidence>
<comment type="similarity">
    <text evidence="5">Belongs to the TPT transporter family. SLC35D subfamily.</text>
</comment>
<dbReference type="Proteomes" id="UP000239156">
    <property type="component" value="Unassembled WGS sequence"/>
</dbReference>
<organism evidence="7 8">
    <name type="scientific">Puccinia striiformis</name>
    <dbReference type="NCBI Taxonomy" id="27350"/>
    <lineage>
        <taxon>Eukaryota</taxon>
        <taxon>Fungi</taxon>
        <taxon>Dikarya</taxon>
        <taxon>Basidiomycota</taxon>
        <taxon>Pucciniomycotina</taxon>
        <taxon>Pucciniomycetes</taxon>
        <taxon>Pucciniales</taxon>
        <taxon>Pucciniaceae</taxon>
        <taxon>Puccinia</taxon>
    </lineage>
</organism>
<dbReference type="GO" id="GO:0000139">
    <property type="term" value="C:Golgi membrane"/>
    <property type="evidence" value="ECO:0007669"/>
    <property type="project" value="UniProtKB-SubCell"/>
</dbReference>
<gene>
    <name evidence="7" type="ORF">PSTT_11426</name>
</gene>
<dbReference type="VEuPathDB" id="FungiDB:PSTT_11426"/>
<feature type="compositionally biased region" description="Acidic residues" evidence="6">
    <location>
        <begin position="31"/>
        <end position="42"/>
    </location>
</feature>
<protein>
    <recommendedName>
        <fullName evidence="5">GDP-mannose transporter</fullName>
        <shortName evidence="5">GMT</shortName>
    </recommendedName>
</protein>
<feature type="transmembrane region" description="Helical" evidence="5">
    <location>
        <begin position="67"/>
        <end position="86"/>
    </location>
</feature>
<feature type="transmembrane region" description="Helical" evidence="5">
    <location>
        <begin position="205"/>
        <end position="224"/>
    </location>
</feature>
<dbReference type="VEuPathDB" id="FungiDB:PSHT_08033"/>
<comment type="function">
    <text evidence="5">Involved in the import of GDP-mannose from the cytoplasm into the Golgi lumen.</text>
</comment>
<dbReference type="EMBL" id="PKSL01000133">
    <property type="protein sequence ID" value="POW02966.1"/>
    <property type="molecule type" value="Genomic_DNA"/>
</dbReference>
<sequence>MSSDRHLQQQPELSSIPADEKKLHSPHTVFDVDDANDDDQDDLIQPSNSLLPNHTTASTPQKPLATVHPAIIISIWITLSSSVIIYNKYILSDLKFGYPITLTTWHLSFATIGTRILAKTTHLLDGLNSITMSWDRWTRSILPIGALFSASLIFSNMAYLTLSVSFIQISFSDLDSNGPRKSEPTNDVNSFTYLIRRGYCFNRRIRIRSIGFICQTLGILFEATRLVTIQKLLHGMKMDPLVSLYYFAPVCATLNAILILVYEGTAPFKEVMSTLGPMILITNASVAFALNVAVVFLIGSASSLVLTLSGVLKDVLLVLGSVFLLGSTVTFIQLAGYSLALAGLVAFKTNPDVLDDRIRKLRRAFGKA</sequence>
<reference evidence="7" key="1">
    <citation type="submission" date="2017-12" db="EMBL/GenBank/DDBJ databases">
        <title>Gene loss provides genomic basis for host adaptation in cereal stripe rust fungi.</title>
        <authorList>
            <person name="Xia C."/>
        </authorList>
    </citation>
    <scope>NUCLEOTIDE SEQUENCE [LARGE SCALE GENOMIC DNA]</scope>
    <source>
        <strain evidence="7">93-210</strain>
    </source>
</reference>
<feature type="transmembrane region" description="Helical" evidence="5">
    <location>
        <begin position="318"/>
        <end position="347"/>
    </location>
</feature>
<comment type="caution">
    <text evidence="7">The sequence shown here is derived from an EMBL/GenBank/DDBJ whole genome shotgun (WGS) entry which is preliminary data.</text>
</comment>
<dbReference type="GO" id="GO:0005789">
    <property type="term" value="C:endoplasmic reticulum membrane"/>
    <property type="evidence" value="ECO:0007669"/>
    <property type="project" value="UniProtKB-SubCell"/>
</dbReference>
<dbReference type="PANTHER" id="PTHR11132">
    <property type="entry name" value="SOLUTE CARRIER FAMILY 35"/>
    <property type="match status" value="1"/>
</dbReference>
<keyword evidence="5" id="KW-0813">Transport</keyword>
<keyword evidence="3 5" id="KW-1133">Transmembrane helix</keyword>
<evidence type="ECO:0000256" key="5">
    <source>
        <dbReference type="RuleBase" id="RU367097"/>
    </source>
</evidence>
<feature type="compositionally biased region" description="Polar residues" evidence="6">
    <location>
        <begin position="45"/>
        <end position="61"/>
    </location>
</feature>
<keyword evidence="5" id="KW-0968">Cytoplasmic vesicle</keyword>
<dbReference type="AlphaFoldDB" id="A0A2S4V0B4"/>
<keyword evidence="2 5" id="KW-0812">Transmembrane</keyword>
<proteinExistence type="inferred from homology"/>
<accession>A0A2S4V0B4</accession>